<accession>A0A7T0MB22</accession>
<reference evidence="1" key="1">
    <citation type="journal article" date="2020" name="Int. J. Mol. Sci.">
        <title>Genetic Carriers and Genomic Distribution of cadA6-A Novel Variant of a Cadmium Resistance Determinant Identified in Listeria spp.</title>
        <authorList>
            <person name="Chmielowska C."/>
            <person name="Korsak D."/>
            <person name="Szmulkowska B."/>
            <person name="Krop A."/>
            <person name="Lipka K."/>
            <person name="Krupinska M."/>
            <person name="Bartosik D."/>
        </authorList>
    </citation>
    <scope>NUCLEOTIDE SEQUENCE</scope>
    <source>
        <strain evidence="1">Sr11</strain>
    </source>
</reference>
<reference evidence="1" key="2">
    <citation type="submission" date="2020-10" db="EMBL/GenBank/DDBJ databases">
        <authorList>
            <person name="Chmielowska C.A."/>
            <person name="Korsak D."/>
            <person name="Bartosik D."/>
        </authorList>
    </citation>
    <scope>NUCLEOTIDE SEQUENCE</scope>
    <source>
        <strain evidence="1">Sr11</strain>
        <plasmid evidence="1">pLIS6</plasmid>
    </source>
</reference>
<organism evidence="1">
    <name type="scientific">Listeria ivanovii</name>
    <dbReference type="NCBI Taxonomy" id="1638"/>
    <lineage>
        <taxon>Bacteria</taxon>
        <taxon>Bacillati</taxon>
        <taxon>Bacillota</taxon>
        <taxon>Bacilli</taxon>
        <taxon>Bacillales</taxon>
        <taxon>Listeriaceae</taxon>
        <taxon>Listeria</taxon>
    </lineage>
</organism>
<name>A0A7T0MB22_LISIV</name>
<dbReference type="AlphaFoldDB" id="A0A7T0MB22"/>
<sequence length="131" mass="15318">MSDILLYPITIEQKGKRWVYHSYQFPEIKGSSFDLENVYLTAKEQLEKHLYHFFLNQESALPPSWEKENEKVLIVAVSKKEILQKYGSTPVKKMVSIPSWLSYQAEKEGLSLSKVLQEAIKEKINRNEGRK</sequence>
<protein>
    <recommendedName>
        <fullName evidence="2">HicB-like antitoxin of toxin-antitoxin system domain-containing protein</fullName>
    </recommendedName>
</protein>
<evidence type="ECO:0008006" key="2">
    <source>
        <dbReference type="Google" id="ProtNLM"/>
    </source>
</evidence>
<dbReference type="EMBL" id="MW124302">
    <property type="protein sequence ID" value="QPL19475.1"/>
    <property type="molecule type" value="Genomic_DNA"/>
</dbReference>
<keyword evidence="1" id="KW-0614">Plasmid</keyword>
<geneLocation type="plasmid" evidence="1">
    <name>pLIS6</name>
</geneLocation>
<gene>
    <name evidence="1" type="ORF">pLIS600201c</name>
</gene>
<evidence type="ECO:0000313" key="1">
    <source>
        <dbReference type="EMBL" id="QPL19475.1"/>
    </source>
</evidence>
<proteinExistence type="predicted"/>